<organism evidence="1 2">
    <name type="scientific">Candidatus Phytoplasma pruni</name>
    <dbReference type="NCBI Taxonomy" id="479893"/>
    <lineage>
        <taxon>Bacteria</taxon>
        <taxon>Bacillati</taxon>
        <taxon>Mycoplasmatota</taxon>
        <taxon>Mollicutes</taxon>
        <taxon>Acholeplasmatales</taxon>
        <taxon>Acholeplasmataceae</taxon>
        <taxon>Candidatus Phytoplasma</taxon>
        <taxon>16SrIII (X-disease group)</taxon>
    </lineage>
</organism>
<sequence>MKTPWRKPKTTKANQLISNITQTNKRSKQILFIKMGESAILTNITLKQVIKRKASFITLTEIF</sequence>
<dbReference type="STRING" id="479893.CPX_001281"/>
<comment type="caution">
    <text evidence="1">The sequence shown here is derived from an EMBL/GenBank/DDBJ whole genome shotgun (WGS) entry which is preliminary data.</text>
</comment>
<accession>A0A0M1N0P2</accession>
<proteinExistence type="predicted"/>
<gene>
    <name evidence="1" type="ORF">CPX_001281</name>
</gene>
<dbReference type="PATRIC" id="fig|479893.3.peg.57"/>
<reference evidence="2" key="1">
    <citation type="submission" date="2015-05" db="EMBL/GenBank/DDBJ databases">
        <title>Draft genome sequence of 'Candidatus Phytoplasma Pruni' strain CX, a plant pathogenic bacterium.</title>
        <authorList>
            <person name="Lee I.-M."/>
            <person name="Bottner-Parker K.D."/>
            <person name="Shao J."/>
            <person name="Gundersen-Rindal D.E."/>
            <person name="Zhao Y."/>
            <person name="Davis R.E."/>
        </authorList>
    </citation>
    <scope>NUCLEOTIDE SEQUENCE [LARGE SCALE GENOMIC DNA]</scope>
    <source>
        <strain evidence="2">CX</strain>
    </source>
</reference>
<evidence type="ECO:0000313" key="2">
    <source>
        <dbReference type="Proteomes" id="UP000037386"/>
    </source>
</evidence>
<name>A0A0M1N0P2_9MOLU</name>
<protein>
    <submittedName>
        <fullName evidence="1">Uncharacterized protein</fullName>
    </submittedName>
</protein>
<evidence type="ECO:0000313" key="1">
    <source>
        <dbReference type="EMBL" id="KOR75721.1"/>
    </source>
</evidence>
<dbReference type="AlphaFoldDB" id="A0A0M1N0P2"/>
<dbReference type="Proteomes" id="UP000037386">
    <property type="component" value="Unassembled WGS sequence"/>
</dbReference>
<dbReference type="EMBL" id="LHCF01000001">
    <property type="protein sequence ID" value="KOR75721.1"/>
    <property type="molecule type" value="Genomic_DNA"/>
</dbReference>